<proteinExistence type="predicted"/>
<dbReference type="CDD" id="cd06225">
    <property type="entry name" value="HAMP"/>
    <property type="match status" value="1"/>
</dbReference>
<keyword evidence="10" id="KW-0067">ATP-binding</keyword>
<keyword evidence="9 17" id="KW-0418">Kinase</keyword>
<dbReference type="RefSeq" id="WP_258387423.1">
    <property type="nucleotide sequence ID" value="NZ_CP091430.1"/>
</dbReference>
<evidence type="ECO:0000256" key="1">
    <source>
        <dbReference type="ARBA" id="ARBA00000085"/>
    </source>
</evidence>
<dbReference type="SUPFAM" id="SSF158472">
    <property type="entry name" value="HAMP domain-like"/>
    <property type="match status" value="1"/>
</dbReference>
<dbReference type="EMBL" id="CP091430">
    <property type="protein sequence ID" value="UVI31361.1"/>
    <property type="molecule type" value="Genomic_DNA"/>
</dbReference>
<sequence>MKLRMLYRHYYKNNMFMKLFLLFACIAVLTILTLSYFLYKNMAESITRNELAKQKQSMESVDAFINEKYESVQSIVRDVYRDPSLSQNVYYLLKNSFEDYIKFRLDKYYSDDVKNSLSNGLDYFQRKMEQDTDIQNMLVYSAEKQYMYVYTKDSSSRLIETNAAHSYIPDVMTMEMGSVTAPNPWIRKAIGQNNPEIYSIRTPITDMRTLKNMGQLVVYFDSAGIMRALERFDEPIKGYILVMTTDGQVIFDSSGRYYGGRYPYAEKIQSLNETAMLEEESYVTTLTQSKAGYIVVGVAPKSKIESSYHNLKQTILLISAACMLAAIILPAILVVNLAKRTNNIIRFMRKVKSGEMTARIHDNREDELGQISRSFNEMLDDLVRYIDRVYKAEIKQKHTELAALQARVNPHFLYNTLEVIRMRAISQGARDVGEMIYSLSALFKNYVRVRSVYTLQDELEACRLYLELFRIRYKDKFAYEIIWDEALADRRIMRMSLQPIIENYIVHGLRSEWSDNLVTIRVTEEDGMLRLEVQDNGSGITQEKLQSIRKSFIHPDPESGSFGLSSIQERIKLMYGSNAGIDIQSTDGEGTTVTVWFPSTEGDETDDV</sequence>
<keyword evidence="6" id="KW-0808">Transferase</keyword>
<dbReference type="Pfam" id="PF02518">
    <property type="entry name" value="HATPase_c"/>
    <property type="match status" value="1"/>
</dbReference>
<keyword evidence="12" id="KW-0902">Two-component regulatory system</keyword>
<dbReference type="SMART" id="SM00304">
    <property type="entry name" value="HAMP"/>
    <property type="match status" value="1"/>
</dbReference>
<dbReference type="InterPro" id="IPR003594">
    <property type="entry name" value="HATPase_dom"/>
</dbReference>
<gene>
    <name evidence="17" type="ORF">L1F29_05920</name>
</gene>
<dbReference type="PANTHER" id="PTHR34220">
    <property type="entry name" value="SENSOR HISTIDINE KINASE YPDA"/>
    <property type="match status" value="1"/>
</dbReference>
<evidence type="ECO:0000256" key="11">
    <source>
        <dbReference type="ARBA" id="ARBA00022989"/>
    </source>
</evidence>
<dbReference type="PROSITE" id="PS50885">
    <property type="entry name" value="HAMP"/>
    <property type="match status" value="1"/>
</dbReference>
<dbReference type="PANTHER" id="PTHR34220:SF11">
    <property type="entry name" value="SENSOR PROTEIN KINASE HPTS"/>
    <property type="match status" value="1"/>
</dbReference>
<dbReference type="InterPro" id="IPR036890">
    <property type="entry name" value="HATPase_C_sf"/>
</dbReference>
<dbReference type="Gene3D" id="6.10.340.10">
    <property type="match status" value="1"/>
</dbReference>
<evidence type="ECO:0000313" key="17">
    <source>
        <dbReference type="EMBL" id="UVI31361.1"/>
    </source>
</evidence>
<dbReference type="PROSITE" id="PS50109">
    <property type="entry name" value="HIS_KIN"/>
    <property type="match status" value="1"/>
</dbReference>
<name>A0ABY5SBP0_9BACL</name>
<evidence type="ECO:0000256" key="8">
    <source>
        <dbReference type="ARBA" id="ARBA00022741"/>
    </source>
</evidence>
<keyword evidence="11 14" id="KW-1133">Transmembrane helix</keyword>
<evidence type="ECO:0000256" key="2">
    <source>
        <dbReference type="ARBA" id="ARBA00004651"/>
    </source>
</evidence>
<evidence type="ECO:0000256" key="5">
    <source>
        <dbReference type="ARBA" id="ARBA00022553"/>
    </source>
</evidence>
<evidence type="ECO:0000256" key="13">
    <source>
        <dbReference type="ARBA" id="ARBA00023136"/>
    </source>
</evidence>
<evidence type="ECO:0000256" key="12">
    <source>
        <dbReference type="ARBA" id="ARBA00023012"/>
    </source>
</evidence>
<feature type="domain" description="Histidine kinase" evidence="15">
    <location>
        <begin position="497"/>
        <end position="601"/>
    </location>
</feature>
<evidence type="ECO:0000313" key="18">
    <source>
        <dbReference type="Proteomes" id="UP001057877"/>
    </source>
</evidence>
<evidence type="ECO:0000259" key="16">
    <source>
        <dbReference type="PROSITE" id="PS50885"/>
    </source>
</evidence>
<keyword evidence="5" id="KW-0597">Phosphoprotein</keyword>
<evidence type="ECO:0000256" key="6">
    <source>
        <dbReference type="ARBA" id="ARBA00022679"/>
    </source>
</evidence>
<dbReference type="SUPFAM" id="SSF55874">
    <property type="entry name" value="ATPase domain of HSP90 chaperone/DNA topoisomerase II/histidine kinase"/>
    <property type="match status" value="1"/>
</dbReference>
<dbReference type="GO" id="GO:0016301">
    <property type="term" value="F:kinase activity"/>
    <property type="evidence" value="ECO:0007669"/>
    <property type="project" value="UniProtKB-KW"/>
</dbReference>
<dbReference type="Gene3D" id="3.30.565.10">
    <property type="entry name" value="Histidine kinase-like ATPase, C-terminal domain"/>
    <property type="match status" value="1"/>
</dbReference>
<dbReference type="Proteomes" id="UP001057877">
    <property type="component" value="Chromosome"/>
</dbReference>
<comment type="subcellular location">
    <subcellularLocation>
        <location evidence="2">Cell membrane</location>
        <topology evidence="2">Multi-pass membrane protein</topology>
    </subcellularLocation>
</comment>
<dbReference type="EC" id="2.7.13.3" evidence="3"/>
<accession>A0ABY5SBP0</accession>
<dbReference type="InterPro" id="IPR005467">
    <property type="entry name" value="His_kinase_dom"/>
</dbReference>
<comment type="catalytic activity">
    <reaction evidence="1">
        <text>ATP + protein L-histidine = ADP + protein N-phospho-L-histidine.</text>
        <dbReference type="EC" id="2.7.13.3"/>
    </reaction>
</comment>
<evidence type="ECO:0000256" key="7">
    <source>
        <dbReference type="ARBA" id="ARBA00022692"/>
    </source>
</evidence>
<dbReference type="SMART" id="SM00387">
    <property type="entry name" value="HATPase_c"/>
    <property type="match status" value="1"/>
</dbReference>
<keyword evidence="13 14" id="KW-0472">Membrane</keyword>
<dbReference type="PRINTS" id="PR00344">
    <property type="entry name" value="BCTRLSENSOR"/>
</dbReference>
<dbReference type="InterPro" id="IPR010559">
    <property type="entry name" value="Sig_transdc_His_kin_internal"/>
</dbReference>
<keyword evidence="7 14" id="KW-0812">Transmembrane</keyword>
<dbReference type="InterPro" id="IPR050640">
    <property type="entry name" value="Bact_2-comp_sensor_kinase"/>
</dbReference>
<dbReference type="InterPro" id="IPR003660">
    <property type="entry name" value="HAMP_dom"/>
</dbReference>
<evidence type="ECO:0000256" key="4">
    <source>
        <dbReference type="ARBA" id="ARBA00022475"/>
    </source>
</evidence>
<feature type="domain" description="HAMP" evidence="16">
    <location>
        <begin position="335"/>
        <end position="387"/>
    </location>
</feature>
<evidence type="ECO:0000256" key="14">
    <source>
        <dbReference type="SAM" id="Phobius"/>
    </source>
</evidence>
<protein>
    <recommendedName>
        <fullName evidence="3">histidine kinase</fullName>
        <ecNumber evidence="3">2.7.13.3</ecNumber>
    </recommendedName>
</protein>
<keyword evidence="4" id="KW-1003">Cell membrane</keyword>
<evidence type="ECO:0000256" key="9">
    <source>
        <dbReference type="ARBA" id="ARBA00022777"/>
    </source>
</evidence>
<reference evidence="17" key="1">
    <citation type="submission" date="2022-01" db="EMBL/GenBank/DDBJ databases">
        <title>Paenibacillus spongiae sp. nov., isolated from marine sponge.</title>
        <authorList>
            <person name="Li Z."/>
            <person name="Zhang M."/>
        </authorList>
    </citation>
    <scope>NUCLEOTIDE SEQUENCE</scope>
    <source>
        <strain evidence="17">PHS-Z3</strain>
    </source>
</reference>
<dbReference type="Pfam" id="PF06580">
    <property type="entry name" value="His_kinase"/>
    <property type="match status" value="1"/>
</dbReference>
<feature type="transmembrane region" description="Helical" evidence="14">
    <location>
        <begin position="315"/>
        <end position="338"/>
    </location>
</feature>
<keyword evidence="8" id="KW-0547">Nucleotide-binding</keyword>
<dbReference type="InterPro" id="IPR004358">
    <property type="entry name" value="Sig_transdc_His_kin-like_C"/>
</dbReference>
<evidence type="ECO:0000256" key="3">
    <source>
        <dbReference type="ARBA" id="ARBA00012438"/>
    </source>
</evidence>
<dbReference type="Pfam" id="PF00672">
    <property type="entry name" value="HAMP"/>
    <property type="match status" value="1"/>
</dbReference>
<organism evidence="17 18">
    <name type="scientific">Paenibacillus spongiae</name>
    <dbReference type="NCBI Taxonomy" id="2909671"/>
    <lineage>
        <taxon>Bacteria</taxon>
        <taxon>Bacillati</taxon>
        <taxon>Bacillota</taxon>
        <taxon>Bacilli</taxon>
        <taxon>Bacillales</taxon>
        <taxon>Paenibacillaceae</taxon>
        <taxon>Paenibacillus</taxon>
    </lineage>
</organism>
<evidence type="ECO:0000256" key="10">
    <source>
        <dbReference type="ARBA" id="ARBA00022840"/>
    </source>
</evidence>
<evidence type="ECO:0000259" key="15">
    <source>
        <dbReference type="PROSITE" id="PS50109"/>
    </source>
</evidence>
<keyword evidence="18" id="KW-1185">Reference proteome</keyword>